<evidence type="ECO:0000256" key="7">
    <source>
        <dbReference type="ARBA" id="ARBA00023136"/>
    </source>
</evidence>
<dbReference type="FunFam" id="1.20.1070.10:FF:000231">
    <property type="entry name" value="Allatostatin C receptor 1"/>
    <property type="match status" value="1"/>
</dbReference>
<dbReference type="GO" id="GO:0005886">
    <property type="term" value="C:plasma membrane"/>
    <property type="evidence" value="ECO:0007669"/>
    <property type="project" value="UniProtKB-SubCell"/>
</dbReference>
<dbReference type="EMBL" id="NEVH01002981">
    <property type="protein sequence ID" value="PNF41291.1"/>
    <property type="molecule type" value="Genomic_DNA"/>
</dbReference>
<feature type="transmembrane region" description="Helical" evidence="14">
    <location>
        <begin position="325"/>
        <end position="348"/>
    </location>
</feature>
<keyword evidence="9 12" id="KW-0675">Receptor</keyword>
<dbReference type="InParanoid" id="A0A2J7RKD8"/>
<evidence type="ECO:0000256" key="10">
    <source>
        <dbReference type="ARBA" id="ARBA00023180"/>
    </source>
</evidence>
<keyword evidence="8" id="KW-1015">Disulfide bond</keyword>
<keyword evidence="4 12" id="KW-0812">Transmembrane</keyword>
<evidence type="ECO:0000256" key="13">
    <source>
        <dbReference type="SAM" id="MobiDB-lite"/>
    </source>
</evidence>
<evidence type="ECO:0000256" key="4">
    <source>
        <dbReference type="ARBA" id="ARBA00022692"/>
    </source>
</evidence>
<dbReference type="STRING" id="105785.A0A2J7RKD8"/>
<accession>A0A2J7RKD8</accession>
<keyword evidence="6 12" id="KW-0297">G-protein coupled receptor</keyword>
<organism evidence="16 17">
    <name type="scientific">Cryptotermes secundus</name>
    <dbReference type="NCBI Taxonomy" id="105785"/>
    <lineage>
        <taxon>Eukaryota</taxon>
        <taxon>Metazoa</taxon>
        <taxon>Ecdysozoa</taxon>
        <taxon>Arthropoda</taxon>
        <taxon>Hexapoda</taxon>
        <taxon>Insecta</taxon>
        <taxon>Pterygota</taxon>
        <taxon>Neoptera</taxon>
        <taxon>Polyneoptera</taxon>
        <taxon>Dictyoptera</taxon>
        <taxon>Blattodea</taxon>
        <taxon>Blattoidea</taxon>
        <taxon>Termitoidae</taxon>
        <taxon>Kalotermitidae</taxon>
        <taxon>Cryptotermitinae</taxon>
        <taxon>Cryptotermes</taxon>
    </lineage>
</organism>
<keyword evidence="17" id="KW-1185">Reference proteome</keyword>
<dbReference type="PROSITE" id="PS00237">
    <property type="entry name" value="G_PROTEIN_RECEP_F1_1"/>
    <property type="match status" value="1"/>
</dbReference>
<dbReference type="GO" id="GO:0042277">
    <property type="term" value="F:peptide binding"/>
    <property type="evidence" value="ECO:0007669"/>
    <property type="project" value="TreeGrafter"/>
</dbReference>
<feature type="transmembrane region" description="Helical" evidence="14">
    <location>
        <begin position="285"/>
        <end position="305"/>
    </location>
</feature>
<feature type="transmembrane region" description="Helical" evidence="14">
    <location>
        <begin position="111"/>
        <end position="130"/>
    </location>
</feature>
<evidence type="ECO:0000313" key="17">
    <source>
        <dbReference type="Proteomes" id="UP000235965"/>
    </source>
</evidence>
<comment type="subcellular location">
    <subcellularLocation>
        <location evidence="1">Cell membrane</location>
        <topology evidence="1">Multi-pass membrane protein</topology>
    </subcellularLocation>
</comment>
<gene>
    <name evidence="16" type="ORF">B7P43_G01444</name>
</gene>
<dbReference type="InterPro" id="IPR000586">
    <property type="entry name" value="Somatstn_rcpt"/>
</dbReference>
<dbReference type="Gene3D" id="1.20.1070.10">
    <property type="entry name" value="Rhodopsin 7-helix transmembrane proteins"/>
    <property type="match status" value="1"/>
</dbReference>
<dbReference type="PROSITE" id="PS50262">
    <property type="entry name" value="G_PROTEIN_RECEP_F1_2"/>
    <property type="match status" value="1"/>
</dbReference>
<evidence type="ECO:0000259" key="15">
    <source>
        <dbReference type="PROSITE" id="PS50262"/>
    </source>
</evidence>
<dbReference type="InterPro" id="IPR017452">
    <property type="entry name" value="GPCR_Rhodpsn_7TM"/>
</dbReference>
<evidence type="ECO:0000256" key="12">
    <source>
        <dbReference type="RuleBase" id="RU000688"/>
    </source>
</evidence>
<evidence type="ECO:0000313" key="16">
    <source>
        <dbReference type="EMBL" id="PNF41291.1"/>
    </source>
</evidence>
<dbReference type="AlphaFoldDB" id="A0A2J7RKD8"/>
<dbReference type="FunCoup" id="A0A2J7RKD8">
    <property type="interactions" value="111"/>
</dbReference>
<evidence type="ECO:0000256" key="8">
    <source>
        <dbReference type="ARBA" id="ARBA00023157"/>
    </source>
</evidence>
<dbReference type="SUPFAM" id="SSF81321">
    <property type="entry name" value="Family A G protein-coupled receptor-like"/>
    <property type="match status" value="1"/>
</dbReference>
<keyword evidence="5 14" id="KW-1133">Transmembrane helix</keyword>
<evidence type="ECO:0000256" key="14">
    <source>
        <dbReference type="SAM" id="Phobius"/>
    </source>
</evidence>
<dbReference type="Proteomes" id="UP000235965">
    <property type="component" value="Unassembled WGS sequence"/>
</dbReference>
<keyword evidence="10" id="KW-0325">Glycoprotein</keyword>
<dbReference type="PRINTS" id="PR00246">
    <property type="entry name" value="SOMATOSTATNR"/>
</dbReference>
<evidence type="ECO:0000256" key="5">
    <source>
        <dbReference type="ARBA" id="ARBA00022989"/>
    </source>
</evidence>
<dbReference type="InterPro" id="IPR000276">
    <property type="entry name" value="GPCR_Rhodpsn"/>
</dbReference>
<comment type="caution">
    <text evidence="16">The sequence shown here is derived from an EMBL/GenBank/DDBJ whole genome shotgun (WGS) entry which is preliminary data.</text>
</comment>
<reference evidence="16 17" key="1">
    <citation type="submission" date="2017-12" db="EMBL/GenBank/DDBJ databases">
        <title>Hemimetabolous genomes reveal molecular basis of termite eusociality.</title>
        <authorList>
            <person name="Harrison M.C."/>
            <person name="Jongepier E."/>
            <person name="Robertson H.M."/>
            <person name="Arning N."/>
            <person name="Bitard-Feildel T."/>
            <person name="Chao H."/>
            <person name="Childers C.P."/>
            <person name="Dinh H."/>
            <person name="Doddapaneni H."/>
            <person name="Dugan S."/>
            <person name="Gowin J."/>
            <person name="Greiner C."/>
            <person name="Han Y."/>
            <person name="Hu H."/>
            <person name="Hughes D.S.T."/>
            <person name="Huylmans A.-K."/>
            <person name="Kemena C."/>
            <person name="Kremer L.P.M."/>
            <person name="Lee S.L."/>
            <person name="Lopez-Ezquerra A."/>
            <person name="Mallet L."/>
            <person name="Monroy-Kuhn J.M."/>
            <person name="Moser A."/>
            <person name="Murali S.C."/>
            <person name="Muzny D.M."/>
            <person name="Otani S."/>
            <person name="Piulachs M.-D."/>
            <person name="Poelchau M."/>
            <person name="Qu J."/>
            <person name="Schaub F."/>
            <person name="Wada-Katsumata A."/>
            <person name="Worley K.C."/>
            <person name="Xie Q."/>
            <person name="Ylla G."/>
            <person name="Poulsen M."/>
            <person name="Gibbs R.A."/>
            <person name="Schal C."/>
            <person name="Richards S."/>
            <person name="Belles X."/>
            <person name="Korb J."/>
            <person name="Bornberg-Bauer E."/>
        </authorList>
    </citation>
    <scope>NUCLEOTIDE SEQUENCE [LARGE SCALE GENOMIC DNA]</scope>
    <source>
        <tissue evidence="16">Whole body</tissue>
    </source>
</reference>
<feature type="region of interest" description="Disordered" evidence="13">
    <location>
        <begin position="382"/>
        <end position="468"/>
    </location>
</feature>
<evidence type="ECO:0000256" key="9">
    <source>
        <dbReference type="ARBA" id="ARBA00023170"/>
    </source>
</evidence>
<dbReference type="OrthoDB" id="6076970at2759"/>
<feature type="compositionally biased region" description="Polar residues" evidence="13">
    <location>
        <begin position="426"/>
        <end position="442"/>
    </location>
</feature>
<comment type="similarity">
    <text evidence="2 12">Belongs to the G-protein coupled receptor 1 family.</text>
</comment>
<keyword evidence="3" id="KW-1003">Cell membrane</keyword>
<evidence type="ECO:0000256" key="1">
    <source>
        <dbReference type="ARBA" id="ARBA00004651"/>
    </source>
</evidence>
<feature type="compositionally biased region" description="Basic and acidic residues" evidence="13">
    <location>
        <begin position="443"/>
        <end position="458"/>
    </location>
</feature>
<keyword evidence="7 14" id="KW-0472">Membrane</keyword>
<dbReference type="Pfam" id="PF00001">
    <property type="entry name" value="7tm_1"/>
    <property type="match status" value="1"/>
</dbReference>
<keyword evidence="11 12" id="KW-0807">Transducer</keyword>
<dbReference type="GO" id="GO:0043005">
    <property type="term" value="C:neuron projection"/>
    <property type="evidence" value="ECO:0007669"/>
    <property type="project" value="TreeGrafter"/>
</dbReference>
<dbReference type="PANTHER" id="PTHR24229:SF40">
    <property type="entry name" value="ALLATOSTATIN C RECEPTOR 1-RELATED"/>
    <property type="match status" value="1"/>
</dbReference>
<evidence type="ECO:0000256" key="2">
    <source>
        <dbReference type="ARBA" id="ARBA00010663"/>
    </source>
</evidence>
<feature type="transmembrane region" description="Helical" evidence="14">
    <location>
        <begin position="241"/>
        <end position="264"/>
    </location>
</feature>
<dbReference type="GO" id="GO:0004994">
    <property type="term" value="F:somatostatin receptor activity"/>
    <property type="evidence" value="ECO:0007669"/>
    <property type="project" value="InterPro"/>
</dbReference>
<dbReference type="CDD" id="cd15094">
    <property type="entry name" value="7tmA_AstC_insect"/>
    <property type="match status" value="1"/>
</dbReference>
<proteinExistence type="inferred from homology"/>
<name>A0A2J7RKD8_9NEOP</name>
<dbReference type="PANTHER" id="PTHR24229">
    <property type="entry name" value="NEUROPEPTIDES RECEPTOR"/>
    <property type="match status" value="1"/>
</dbReference>
<evidence type="ECO:0000256" key="11">
    <source>
        <dbReference type="ARBA" id="ARBA00023224"/>
    </source>
</evidence>
<protein>
    <recommendedName>
        <fullName evidence="15">G-protein coupled receptors family 1 profile domain-containing protein</fullName>
    </recommendedName>
</protein>
<sequence>MTTMSTTWYSVDDMAVTAENITFSSASTPVDGVTRSQDASAWVAEMWNLTATNSSDGNVTDMPHCDTDKPVLIIITQVLYSLVCLVGLLGNTLVIYVVVRFSKMQTVTNMYIVNLAVADECFLIGIPFLLTTMSRQSWPFGNFMCKAYMTTTSINQFTSSIFLTIMSADRYIAVCHPISSPKVRTPLISKVVSLTAWTASALLMVPIFMYASTVEREPTSTSCNILWPESEHISGQAAFTLYSFILGFAIPLLLIFVFYFLVIRKLKTVGPKNKSKEKKKSHRKVTKLVLTVIAVYVLCWLPYWITQVALIFTPPNVCQPMISFTIFLFAGFLSYSNSAMNPILYAFLSDNFKKSFLKACTCAAGKDVNATLHMENSVFPRRHHRQAGSERLKLPLGGQGGMGGKSATSGDDDGERGPLVSKADHSTTAITMTSRSNITVSSDTRDAASRDTGCKETVLRNGQEPTQV</sequence>
<dbReference type="SMART" id="SM01381">
    <property type="entry name" value="7TM_GPCR_Srsx"/>
    <property type="match status" value="1"/>
</dbReference>
<feature type="transmembrane region" description="Helical" evidence="14">
    <location>
        <begin position="191"/>
        <end position="211"/>
    </location>
</feature>
<feature type="transmembrane region" description="Helical" evidence="14">
    <location>
        <begin position="78"/>
        <end position="99"/>
    </location>
</feature>
<feature type="domain" description="G-protein coupled receptors family 1 profile" evidence="15">
    <location>
        <begin position="90"/>
        <end position="345"/>
    </location>
</feature>
<evidence type="ECO:0000256" key="6">
    <source>
        <dbReference type="ARBA" id="ARBA00023040"/>
    </source>
</evidence>
<evidence type="ECO:0000256" key="3">
    <source>
        <dbReference type="ARBA" id="ARBA00022475"/>
    </source>
</evidence>
<dbReference type="PRINTS" id="PR00237">
    <property type="entry name" value="GPCRRHODOPSN"/>
</dbReference>